<dbReference type="Pfam" id="PF00012">
    <property type="entry name" value="HSP70"/>
    <property type="match status" value="2"/>
</dbReference>
<keyword evidence="2" id="KW-0547">Nucleotide-binding</keyword>
<dbReference type="FunFam" id="3.30.420.40:FF:000172">
    <property type="entry name" value="Heat shock 70 kDa protein"/>
    <property type="match status" value="1"/>
</dbReference>
<evidence type="ECO:0000256" key="1">
    <source>
        <dbReference type="ARBA" id="ARBA00007381"/>
    </source>
</evidence>
<gene>
    <name evidence="4" type="ORF">OLC1_LOCUS14257</name>
</gene>
<dbReference type="Gene3D" id="3.30.420.40">
    <property type="match status" value="5"/>
</dbReference>
<dbReference type="EMBL" id="OX459122">
    <property type="protein sequence ID" value="CAI9105594.1"/>
    <property type="molecule type" value="Genomic_DNA"/>
</dbReference>
<evidence type="ECO:0000313" key="5">
    <source>
        <dbReference type="Proteomes" id="UP001161247"/>
    </source>
</evidence>
<sequence>MARNQRLESTWGRRTRVSGTRVEIITNDQGNRTTRSYVAFTDEERLVGDAAFNQVGLNPVNTVFDAVITVPAYFNYLQRATSDAGEIAGINLLSILGEPTAAAIAYSVDNQFSIANKRNLLIFDLGGGTLDVSALTVEKGRIEVKAIAGDSHLGGEDFDNRLVNHFIMELRLIHCLKVLTSQNQLPGIPRVQQMLQDLLNGKEPCRNINPDETVAYGAAVQAAFLSGQCNAKIRSLYLWKLPHYP</sequence>
<keyword evidence="3" id="KW-0067">ATP-binding</keyword>
<keyword evidence="5" id="KW-1185">Reference proteome</keyword>
<protein>
    <submittedName>
        <fullName evidence="4">OLC1v1004546C1</fullName>
    </submittedName>
</protein>
<evidence type="ECO:0000313" key="4">
    <source>
        <dbReference type="EMBL" id="CAI9105594.1"/>
    </source>
</evidence>
<organism evidence="4 5">
    <name type="scientific">Oldenlandia corymbosa var. corymbosa</name>
    <dbReference type="NCBI Taxonomy" id="529605"/>
    <lineage>
        <taxon>Eukaryota</taxon>
        <taxon>Viridiplantae</taxon>
        <taxon>Streptophyta</taxon>
        <taxon>Embryophyta</taxon>
        <taxon>Tracheophyta</taxon>
        <taxon>Spermatophyta</taxon>
        <taxon>Magnoliopsida</taxon>
        <taxon>eudicotyledons</taxon>
        <taxon>Gunneridae</taxon>
        <taxon>Pentapetalae</taxon>
        <taxon>asterids</taxon>
        <taxon>lamiids</taxon>
        <taxon>Gentianales</taxon>
        <taxon>Rubiaceae</taxon>
        <taxon>Rubioideae</taxon>
        <taxon>Spermacoceae</taxon>
        <taxon>Hedyotis-Oldenlandia complex</taxon>
        <taxon>Oldenlandia</taxon>
    </lineage>
</organism>
<proteinExistence type="inferred from homology"/>
<dbReference type="InterPro" id="IPR043129">
    <property type="entry name" value="ATPase_NBD"/>
</dbReference>
<dbReference type="Proteomes" id="UP001161247">
    <property type="component" value="Chromosome 5"/>
</dbReference>
<dbReference type="FunFam" id="3.30.420.40:FF:000028">
    <property type="entry name" value="heat shock 70 kDa protein-like"/>
    <property type="match status" value="2"/>
</dbReference>
<comment type="similarity">
    <text evidence="1">Belongs to the heat shock protein 70 family.</text>
</comment>
<evidence type="ECO:0000256" key="2">
    <source>
        <dbReference type="ARBA" id="ARBA00022741"/>
    </source>
</evidence>
<reference evidence="4" key="1">
    <citation type="submission" date="2023-03" db="EMBL/GenBank/DDBJ databases">
        <authorList>
            <person name="Julca I."/>
        </authorList>
    </citation>
    <scope>NUCLEOTIDE SEQUENCE</scope>
</reference>
<dbReference type="PANTHER" id="PTHR19375">
    <property type="entry name" value="HEAT SHOCK PROTEIN 70KDA"/>
    <property type="match status" value="1"/>
</dbReference>
<evidence type="ECO:0000256" key="3">
    <source>
        <dbReference type="ARBA" id="ARBA00022840"/>
    </source>
</evidence>
<name>A0AAV1DEY7_OLDCO</name>
<dbReference type="GO" id="GO:0140662">
    <property type="term" value="F:ATP-dependent protein folding chaperone"/>
    <property type="evidence" value="ECO:0007669"/>
    <property type="project" value="InterPro"/>
</dbReference>
<dbReference type="InterPro" id="IPR013126">
    <property type="entry name" value="Hsp_70_fam"/>
</dbReference>
<dbReference type="Gene3D" id="3.90.640.10">
    <property type="entry name" value="Actin, Chain A, domain 4"/>
    <property type="match status" value="1"/>
</dbReference>
<dbReference type="SUPFAM" id="SSF53067">
    <property type="entry name" value="Actin-like ATPase domain"/>
    <property type="match status" value="2"/>
</dbReference>
<accession>A0AAV1DEY7</accession>
<dbReference type="GO" id="GO:0005524">
    <property type="term" value="F:ATP binding"/>
    <property type="evidence" value="ECO:0007669"/>
    <property type="project" value="UniProtKB-KW"/>
</dbReference>
<dbReference type="AlphaFoldDB" id="A0AAV1DEY7"/>